<dbReference type="CDD" id="cd07247">
    <property type="entry name" value="SgaA_N_like"/>
    <property type="match status" value="1"/>
</dbReference>
<evidence type="ECO:0000313" key="2">
    <source>
        <dbReference type="EMBL" id="GLQ19594.1"/>
    </source>
</evidence>
<protein>
    <submittedName>
        <fullName evidence="2">Glyoxylase CFP32</fullName>
    </submittedName>
</protein>
<sequence>MTQEQLIAAMTGRWSGPETITMDPAAGTSLAATGRFDAEPVLAGAGLRSSYSQDMSEAVGMQCETVYRFGPDGAVTMVWIPLNGSFQTFHGTQDGAVLTLSRTDGDGMIQTQIADYSTADRLISRMVITIPKGPDMTVFEGHYERQPISDARPTWHDLTIAEPDRNLAFYEAIFGGKPVPVSMGDYSDYNLTNGSGETLGGLCHARGGNADLPPVWLTYFPVPSLDAALAEAKAEGGTIISGPHKAGTLRYAVLSDPSGASFALSEG</sequence>
<dbReference type="PANTHER" id="PTHR33993:SF14">
    <property type="entry name" value="GB|AAF24581.1"/>
    <property type="match status" value="1"/>
</dbReference>
<dbReference type="SUPFAM" id="SSF54593">
    <property type="entry name" value="Glyoxalase/Bleomycin resistance protein/Dihydroxybiphenyl dioxygenase"/>
    <property type="match status" value="1"/>
</dbReference>
<dbReference type="PROSITE" id="PS51819">
    <property type="entry name" value="VOC"/>
    <property type="match status" value="1"/>
</dbReference>
<evidence type="ECO:0000259" key="1">
    <source>
        <dbReference type="PROSITE" id="PS51819"/>
    </source>
</evidence>
<dbReference type="InterPro" id="IPR029068">
    <property type="entry name" value="Glyas_Bleomycin-R_OHBP_Dase"/>
</dbReference>
<dbReference type="EMBL" id="BSNJ01000001">
    <property type="protein sequence ID" value="GLQ19594.1"/>
    <property type="molecule type" value="Genomic_DNA"/>
</dbReference>
<reference evidence="2" key="2">
    <citation type="submission" date="2023-01" db="EMBL/GenBank/DDBJ databases">
        <title>Draft genome sequence of Algimonas porphyrae strain NBRC 108216.</title>
        <authorList>
            <person name="Sun Q."/>
            <person name="Mori K."/>
        </authorList>
    </citation>
    <scope>NUCLEOTIDE SEQUENCE</scope>
    <source>
        <strain evidence="2">NBRC 108216</strain>
    </source>
</reference>
<evidence type="ECO:0000313" key="3">
    <source>
        <dbReference type="Proteomes" id="UP001161390"/>
    </source>
</evidence>
<dbReference type="InterPro" id="IPR052164">
    <property type="entry name" value="Anthracycline_SecMetBiosynth"/>
</dbReference>
<proteinExistence type="predicted"/>
<gene>
    <name evidence="2" type="primary">cfp32</name>
    <name evidence="2" type="ORF">GCM10007854_05490</name>
</gene>
<dbReference type="PANTHER" id="PTHR33993">
    <property type="entry name" value="GLYOXALASE-RELATED"/>
    <property type="match status" value="1"/>
</dbReference>
<feature type="domain" description="VOC" evidence="1">
    <location>
        <begin position="152"/>
        <end position="267"/>
    </location>
</feature>
<dbReference type="Gene3D" id="3.10.180.10">
    <property type="entry name" value="2,3-Dihydroxybiphenyl 1,2-Dioxygenase, domain 1"/>
    <property type="match status" value="1"/>
</dbReference>
<reference evidence="2" key="1">
    <citation type="journal article" date="2014" name="Int. J. Syst. Evol. Microbiol.">
        <title>Complete genome of a new Firmicutes species belonging to the dominant human colonic microbiota ('Ruminococcus bicirculans') reveals two chromosomes and a selective capacity to utilize plant glucans.</title>
        <authorList>
            <consortium name="NISC Comparative Sequencing Program"/>
            <person name="Wegmann U."/>
            <person name="Louis P."/>
            <person name="Goesmann A."/>
            <person name="Henrissat B."/>
            <person name="Duncan S.H."/>
            <person name="Flint H.J."/>
        </authorList>
    </citation>
    <scope>NUCLEOTIDE SEQUENCE</scope>
    <source>
        <strain evidence="2">NBRC 108216</strain>
    </source>
</reference>
<dbReference type="Proteomes" id="UP001161390">
    <property type="component" value="Unassembled WGS sequence"/>
</dbReference>
<name>A0ABQ5UWD6_9PROT</name>
<keyword evidence="3" id="KW-1185">Reference proteome</keyword>
<accession>A0ABQ5UWD6</accession>
<organism evidence="2 3">
    <name type="scientific">Algimonas porphyrae</name>
    <dbReference type="NCBI Taxonomy" id="1128113"/>
    <lineage>
        <taxon>Bacteria</taxon>
        <taxon>Pseudomonadati</taxon>
        <taxon>Pseudomonadota</taxon>
        <taxon>Alphaproteobacteria</taxon>
        <taxon>Maricaulales</taxon>
        <taxon>Robiginitomaculaceae</taxon>
        <taxon>Algimonas</taxon>
    </lineage>
</organism>
<comment type="caution">
    <text evidence="2">The sequence shown here is derived from an EMBL/GenBank/DDBJ whole genome shotgun (WGS) entry which is preliminary data.</text>
</comment>
<dbReference type="RefSeq" id="WP_284369381.1">
    <property type="nucleotide sequence ID" value="NZ_BSNJ01000001.1"/>
</dbReference>
<dbReference type="Pfam" id="PF00903">
    <property type="entry name" value="Glyoxalase"/>
    <property type="match status" value="1"/>
</dbReference>
<dbReference type="InterPro" id="IPR037523">
    <property type="entry name" value="VOC_core"/>
</dbReference>
<dbReference type="InterPro" id="IPR004360">
    <property type="entry name" value="Glyas_Fos-R_dOase_dom"/>
</dbReference>